<accession>A0A9D3YVF0</accession>
<protein>
    <submittedName>
        <fullName evidence="1">Uncharacterized protein</fullName>
    </submittedName>
</protein>
<sequence>MTVLGVSHKRTIIVLSQSSTAKRKRLLVSDMPLDPVPNALGCVPDSVNLFVTVMLTAQGGHRLHQFRHGDWNTAMAGQGVTLPATSSAGQLRRCYRVRWSILGAL</sequence>
<dbReference type="EMBL" id="JAIWYP010000014">
    <property type="protein sequence ID" value="KAH3707788.1"/>
    <property type="molecule type" value="Genomic_DNA"/>
</dbReference>
<reference evidence="1" key="2">
    <citation type="submission" date="2020-11" db="EMBL/GenBank/DDBJ databases">
        <authorList>
            <person name="McCartney M.A."/>
            <person name="Auch B."/>
            <person name="Kono T."/>
            <person name="Mallez S."/>
            <person name="Becker A."/>
            <person name="Gohl D.M."/>
            <person name="Silverstein K.A.T."/>
            <person name="Koren S."/>
            <person name="Bechman K.B."/>
            <person name="Herman A."/>
            <person name="Abrahante J.E."/>
            <person name="Garbe J."/>
        </authorList>
    </citation>
    <scope>NUCLEOTIDE SEQUENCE</scope>
    <source>
        <strain evidence="1">Duluth1</strain>
        <tissue evidence="1">Whole animal</tissue>
    </source>
</reference>
<evidence type="ECO:0000313" key="1">
    <source>
        <dbReference type="EMBL" id="KAH3707788.1"/>
    </source>
</evidence>
<comment type="caution">
    <text evidence="1">The sequence shown here is derived from an EMBL/GenBank/DDBJ whole genome shotgun (WGS) entry which is preliminary data.</text>
</comment>
<dbReference type="AlphaFoldDB" id="A0A9D3YVF0"/>
<reference evidence="1" key="1">
    <citation type="journal article" date="2019" name="bioRxiv">
        <title>The Genome of the Zebra Mussel, Dreissena polymorpha: A Resource for Invasive Species Research.</title>
        <authorList>
            <person name="McCartney M.A."/>
            <person name="Auch B."/>
            <person name="Kono T."/>
            <person name="Mallez S."/>
            <person name="Zhang Y."/>
            <person name="Obille A."/>
            <person name="Becker A."/>
            <person name="Abrahante J.E."/>
            <person name="Garbe J."/>
            <person name="Badalamenti J.P."/>
            <person name="Herman A."/>
            <person name="Mangelson H."/>
            <person name="Liachko I."/>
            <person name="Sullivan S."/>
            <person name="Sone E.D."/>
            <person name="Koren S."/>
            <person name="Silverstein K.A.T."/>
            <person name="Beckman K.B."/>
            <person name="Gohl D.M."/>
        </authorList>
    </citation>
    <scope>NUCLEOTIDE SEQUENCE</scope>
    <source>
        <strain evidence="1">Duluth1</strain>
        <tissue evidence="1">Whole animal</tissue>
    </source>
</reference>
<gene>
    <name evidence="1" type="ORF">DPMN_067204</name>
</gene>
<name>A0A9D3YVF0_DREPO</name>
<dbReference type="Proteomes" id="UP000828390">
    <property type="component" value="Unassembled WGS sequence"/>
</dbReference>
<evidence type="ECO:0000313" key="2">
    <source>
        <dbReference type="Proteomes" id="UP000828390"/>
    </source>
</evidence>
<organism evidence="1 2">
    <name type="scientific">Dreissena polymorpha</name>
    <name type="common">Zebra mussel</name>
    <name type="synonym">Mytilus polymorpha</name>
    <dbReference type="NCBI Taxonomy" id="45954"/>
    <lineage>
        <taxon>Eukaryota</taxon>
        <taxon>Metazoa</taxon>
        <taxon>Spiralia</taxon>
        <taxon>Lophotrochozoa</taxon>
        <taxon>Mollusca</taxon>
        <taxon>Bivalvia</taxon>
        <taxon>Autobranchia</taxon>
        <taxon>Heteroconchia</taxon>
        <taxon>Euheterodonta</taxon>
        <taxon>Imparidentia</taxon>
        <taxon>Neoheterodontei</taxon>
        <taxon>Myida</taxon>
        <taxon>Dreissenoidea</taxon>
        <taxon>Dreissenidae</taxon>
        <taxon>Dreissena</taxon>
    </lineage>
</organism>
<keyword evidence="2" id="KW-1185">Reference proteome</keyword>
<proteinExistence type="predicted"/>